<accession>A0A830B8A4</accession>
<evidence type="ECO:0000313" key="3">
    <source>
        <dbReference type="Proteomes" id="UP000653305"/>
    </source>
</evidence>
<evidence type="ECO:0000259" key="1">
    <source>
        <dbReference type="PROSITE" id="PS51140"/>
    </source>
</evidence>
<dbReference type="InterPro" id="IPR038981">
    <property type="entry name" value="CID5/CID6"/>
</dbReference>
<dbReference type="EMBL" id="BMAC01000030">
    <property type="protein sequence ID" value="GFP81499.1"/>
    <property type="molecule type" value="Genomic_DNA"/>
</dbReference>
<organism evidence="2 3">
    <name type="scientific">Phtheirospermum japonicum</name>
    <dbReference type="NCBI Taxonomy" id="374723"/>
    <lineage>
        <taxon>Eukaryota</taxon>
        <taxon>Viridiplantae</taxon>
        <taxon>Streptophyta</taxon>
        <taxon>Embryophyta</taxon>
        <taxon>Tracheophyta</taxon>
        <taxon>Spermatophyta</taxon>
        <taxon>Magnoliopsida</taxon>
        <taxon>eudicotyledons</taxon>
        <taxon>Gunneridae</taxon>
        <taxon>Pentapetalae</taxon>
        <taxon>asterids</taxon>
        <taxon>lamiids</taxon>
        <taxon>Lamiales</taxon>
        <taxon>Orobanchaceae</taxon>
        <taxon>Orobanchaceae incertae sedis</taxon>
        <taxon>Phtheirospermum</taxon>
    </lineage>
</organism>
<evidence type="ECO:0000313" key="2">
    <source>
        <dbReference type="EMBL" id="GFP81499.1"/>
    </source>
</evidence>
<dbReference type="Proteomes" id="UP000653305">
    <property type="component" value="Unassembled WGS sequence"/>
</dbReference>
<dbReference type="CDD" id="cd14371">
    <property type="entry name" value="CUE_CID7_like"/>
    <property type="match status" value="1"/>
</dbReference>
<dbReference type="InterPro" id="IPR041806">
    <property type="entry name" value="CID5/6/7_CUE"/>
</dbReference>
<dbReference type="AlphaFoldDB" id="A0A830B8A4"/>
<dbReference type="GO" id="GO:0043130">
    <property type="term" value="F:ubiquitin binding"/>
    <property type="evidence" value="ECO:0007669"/>
    <property type="project" value="InterPro"/>
</dbReference>
<reference evidence="2" key="1">
    <citation type="submission" date="2020-07" db="EMBL/GenBank/DDBJ databases">
        <title>Ethylene signaling mediates host invasion by parasitic plants.</title>
        <authorList>
            <person name="Yoshida S."/>
        </authorList>
    </citation>
    <scope>NUCLEOTIDE SEQUENCE</scope>
    <source>
        <strain evidence="2">Okayama</strain>
    </source>
</reference>
<keyword evidence="3" id="KW-1185">Reference proteome</keyword>
<dbReference type="Gene3D" id="1.10.8.10">
    <property type="entry name" value="DNA helicase RuvA subunit, C-terminal domain"/>
    <property type="match status" value="1"/>
</dbReference>
<gene>
    <name evidence="2" type="ORF">PHJA_000293200</name>
</gene>
<name>A0A830B8A4_9LAMI</name>
<dbReference type="PANTHER" id="PTHR37252:SF3">
    <property type="entry name" value="POLYADENYLATE-BINDING PROTEIN-INTERACTING PROTEIN 6"/>
    <property type="match status" value="1"/>
</dbReference>
<proteinExistence type="predicted"/>
<dbReference type="PANTHER" id="PTHR37252">
    <property type="entry name" value="POLYADENYLATE-BINDING PROTEIN-INTERACTING PROTEIN 6"/>
    <property type="match status" value="1"/>
</dbReference>
<dbReference type="PROSITE" id="PS51140">
    <property type="entry name" value="CUE"/>
    <property type="match status" value="1"/>
</dbReference>
<dbReference type="InterPro" id="IPR003892">
    <property type="entry name" value="CUE"/>
</dbReference>
<comment type="caution">
    <text evidence="2">The sequence shown here is derived from an EMBL/GenBank/DDBJ whole genome shotgun (WGS) entry which is preliminary data.</text>
</comment>
<feature type="domain" description="CUE" evidence="1">
    <location>
        <begin position="99"/>
        <end position="142"/>
    </location>
</feature>
<dbReference type="OrthoDB" id="769720at2759"/>
<protein>
    <submittedName>
        <fullName evidence="2">Polyadenylate-binding protein-interacting protein 6</fullName>
    </submittedName>
</protein>
<sequence>MKAGTSSLNPYAASYVPLFKRAPTNIKNEFSPGQELNTGNEAAWFGHQPNNSSSHQNVPQSYGQTAAEVSKRKDTHGGEFFASTSQYPNNAIQQSFDEEFDMDLAYLQMTFPGISDESLSDVYLANRCDLDGAVDMLNQLDQIYPDDSMDKLPDTLDIGDVPESVSVAETALQKVKNPTAETGASTSSAS</sequence>